<evidence type="ECO:0000256" key="1">
    <source>
        <dbReference type="SAM" id="MobiDB-lite"/>
    </source>
</evidence>
<feature type="domain" description="VOC" evidence="2">
    <location>
        <begin position="29"/>
        <end position="152"/>
    </location>
</feature>
<sequence length="155" mass="16782">MGDAAARTGTDGGGDAEARRTARLPTRGSLHHVELQVRDLERALATWGWILGELGYREDARWPDGASLRLGDAYVVIARAPRDAAHDRRGAGLSHLAFHAGSAADVDRLWDAAPAHGWSRLYADRHPFAGGPDHRAAFLEDAERFKVELVADPGT</sequence>
<dbReference type="Proteomes" id="UP000215316">
    <property type="component" value="Unassembled WGS sequence"/>
</dbReference>
<dbReference type="PANTHER" id="PTHR36113">
    <property type="entry name" value="LYASE, PUTATIVE-RELATED-RELATED"/>
    <property type="match status" value="1"/>
</dbReference>
<dbReference type="Pfam" id="PF13669">
    <property type="entry name" value="Glyoxalase_4"/>
    <property type="match status" value="1"/>
</dbReference>
<dbReference type="PROSITE" id="PS51819">
    <property type="entry name" value="VOC"/>
    <property type="match status" value="1"/>
</dbReference>
<name>A0A225C570_9MICO</name>
<dbReference type="Gene3D" id="3.10.180.10">
    <property type="entry name" value="2,3-Dihydroxybiphenyl 1,2-Dioxygenase, domain 1"/>
    <property type="match status" value="1"/>
</dbReference>
<proteinExistence type="predicted"/>
<evidence type="ECO:0000313" key="4">
    <source>
        <dbReference type="Proteomes" id="UP000215316"/>
    </source>
</evidence>
<reference evidence="3" key="1">
    <citation type="submission" date="2017-08" db="EMBL/GenBank/DDBJ databases">
        <title>Genomes of multiple Clavibacter strains from different subspecies.</title>
        <authorList>
            <person name="Yuan X.-K."/>
            <person name="Li X.-S."/>
            <person name="Nie J."/>
            <person name="De Boer S.H."/>
        </authorList>
    </citation>
    <scope>NUCLEOTIDE SEQUENCE [LARGE SCALE GENOMIC DNA]</scope>
    <source>
        <strain evidence="3">ATCC 33566</strain>
    </source>
</reference>
<dbReference type="InterPro" id="IPR051332">
    <property type="entry name" value="Fosfomycin_Res_Enzymes"/>
</dbReference>
<gene>
    <name evidence="3" type="ORF">B5P24_02170</name>
</gene>
<dbReference type="InterPro" id="IPR029068">
    <property type="entry name" value="Glyas_Bleomycin-R_OHBP_Dase"/>
</dbReference>
<keyword evidence="4" id="KW-1185">Reference proteome</keyword>
<evidence type="ECO:0000313" key="3">
    <source>
        <dbReference type="EMBL" id="OQJ61918.1"/>
    </source>
</evidence>
<comment type="caution">
    <text evidence="3">The sequence shown here is derived from an EMBL/GenBank/DDBJ whole genome shotgun (WGS) entry which is preliminary data.</text>
</comment>
<dbReference type="SUPFAM" id="SSF54593">
    <property type="entry name" value="Glyoxalase/Bleomycin resistance protein/Dihydroxybiphenyl dioxygenase"/>
    <property type="match status" value="1"/>
</dbReference>
<dbReference type="InterPro" id="IPR037523">
    <property type="entry name" value="VOC_core"/>
</dbReference>
<dbReference type="EMBL" id="MZMQ01000001">
    <property type="protein sequence ID" value="OQJ61918.1"/>
    <property type="molecule type" value="Genomic_DNA"/>
</dbReference>
<protein>
    <submittedName>
        <fullName evidence="3">Glyoxalase</fullName>
    </submittedName>
</protein>
<organism evidence="3 4">
    <name type="scientific">Clavibacter tessellarius</name>
    <dbReference type="NCBI Taxonomy" id="31965"/>
    <lineage>
        <taxon>Bacteria</taxon>
        <taxon>Bacillati</taxon>
        <taxon>Actinomycetota</taxon>
        <taxon>Actinomycetes</taxon>
        <taxon>Micrococcales</taxon>
        <taxon>Microbacteriaceae</taxon>
        <taxon>Clavibacter</taxon>
    </lineage>
</organism>
<dbReference type="PANTHER" id="PTHR36113:SF6">
    <property type="entry name" value="FOSFOMYCIN RESISTANCE PROTEIN FOSX"/>
    <property type="match status" value="1"/>
</dbReference>
<evidence type="ECO:0000259" key="2">
    <source>
        <dbReference type="PROSITE" id="PS51819"/>
    </source>
</evidence>
<accession>A0A225C570</accession>
<dbReference type="AlphaFoldDB" id="A0A225C570"/>
<feature type="region of interest" description="Disordered" evidence="1">
    <location>
        <begin position="1"/>
        <end position="23"/>
    </location>
</feature>